<dbReference type="EMBL" id="FLQW01005252">
    <property type="protein sequence ID" value="SBS98734.1"/>
    <property type="molecule type" value="Genomic_DNA"/>
</dbReference>
<evidence type="ECO:0000256" key="1">
    <source>
        <dbReference type="SAM" id="MobiDB-lite"/>
    </source>
</evidence>
<feature type="compositionally biased region" description="Basic and acidic residues" evidence="1">
    <location>
        <begin position="50"/>
        <end position="65"/>
    </location>
</feature>
<organism evidence="2 3">
    <name type="scientific">Plasmodium malariae</name>
    <dbReference type="NCBI Taxonomy" id="5858"/>
    <lineage>
        <taxon>Eukaryota</taxon>
        <taxon>Sar</taxon>
        <taxon>Alveolata</taxon>
        <taxon>Apicomplexa</taxon>
        <taxon>Aconoidasida</taxon>
        <taxon>Haemosporida</taxon>
        <taxon>Plasmodiidae</taxon>
        <taxon>Plasmodium</taxon>
        <taxon>Plasmodium (Plasmodium)</taxon>
    </lineage>
</organism>
<gene>
    <name evidence="2" type="ORF">PMALA_064640</name>
</gene>
<name>A0A1A8X0G6_PLAMA</name>
<dbReference type="Proteomes" id="UP000078597">
    <property type="component" value="Unassembled WGS sequence"/>
</dbReference>
<reference evidence="3" key="1">
    <citation type="submission" date="2016-05" db="EMBL/GenBank/DDBJ databases">
        <authorList>
            <person name="Naeem Raeece"/>
        </authorList>
    </citation>
    <scope>NUCLEOTIDE SEQUENCE [LARGE SCALE GENOMIC DNA]</scope>
</reference>
<dbReference type="AlphaFoldDB" id="A0A1A8X0G6"/>
<feature type="region of interest" description="Disordered" evidence="1">
    <location>
        <begin position="50"/>
        <end position="79"/>
    </location>
</feature>
<dbReference type="InterPro" id="IPR022139">
    <property type="entry name" value="Fam-L/Fam-M-like_plasmodium"/>
</dbReference>
<evidence type="ECO:0000313" key="3">
    <source>
        <dbReference type="Proteomes" id="UP000078597"/>
    </source>
</evidence>
<sequence length="233" mass="26984">STLKKSLEGGDNYYRKLHASNYHLLEKYKHNKNSRFLCLKNEIRINGVPEKKDISHNENDDYEKKKQSKKYASNIAGHKSGMKNKSSIFKTKKYSHFEKKIFKELDYTSFLQNNRTIIEISLGFAGKGSLLYHLGLDKKYLKSLTENNGPWSPIVRVLENLGDILKHSASGRGEVVCGWCYAAGSVSDMLLLLYQEFFITIKKLKNMKKLNSKKGKLHTKKYLFFYKNILNIN</sequence>
<feature type="non-terminal residue" evidence="2">
    <location>
        <position position="1"/>
    </location>
</feature>
<accession>A0A1A8X0G6</accession>
<evidence type="ECO:0000313" key="2">
    <source>
        <dbReference type="EMBL" id="SBS98734.1"/>
    </source>
</evidence>
<proteinExistence type="predicted"/>
<dbReference type="VEuPathDB" id="PlasmoDB:PmUG01_03035800"/>
<dbReference type="Pfam" id="PF12420">
    <property type="entry name" value="DUF3671"/>
    <property type="match status" value="1"/>
</dbReference>
<protein>
    <submittedName>
        <fullName evidence="2">Uncharacterized protein</fullName>
    </submittedName>
</protein>